<dbReference type="GO" id="GO:0031624">
    <property type="term" value="F:ubiquitin conjugating enzyme binding"/>
    <property type="evidence" value="ECO:0007669"/>
    <property type="project" value="TreeGrafter"/>
</dbReference>
<dbReference type="InterPro" id="IPR014764">
    <property type="entry name" value="DCN-prot"/>
</dbReference>
<dbReference type="InterPro" id="IPR005176">
    <property type="entry name" value="PONY_dom"/>
</dbReference>
<dbReference type="GO" id="GO:0000151">
    <property type="term" value="C:ubiquitin ligase complex"/>
    <property type="evidence" value="ECO:0007669"/>
    <property type="project" value="TreeGrafter"/>
</dbReference>
<dbReference type="PANTHER" id="PTHR12281">
    <property type="entry name" value="RP42 RELATED"/>
    <property type="match status" value="1"/>
</dbReference>
<evidence type="ECO:0000259" key="3">
    <source>
        <dbReference type="PROSITE" id="PS51229"/>
    </source>
</evidence>
<dbReference type="InterPro" id="IPR009060">
    <property type="entry name" value="UBA-like_sf"/>
</dbReference>
<dbReference type="GO" id="GO:0097602">
    <property type="term" value="F:cullin family protein binding"/>
    <property type="evidence" value="ECO:0007669"/>
    <property type="project" value="TreeGrafter"/>
</dbReference>
<dbReference type="FunFam" id="1.10.238.200:FF:000003">
    <property type="entry name" value="DCN1-like protein 3"/>
    <property type="match status" value="1"/>
</dbReference>
<dbReference type="OrthoDB" id="286637at2759"/>
<name>A0A5B8MDM3_9CHLO</name>
<dbReference type="Gene3D" id="1.10.238.200">
    <property type="entry name" value="Cullin, PONY binding domain"/>
    <property type="match status" value="1"/>
</dbReference>
<evidence type="ECO:0000313" key="4">
    <source>
        <dbReference type="EMBL" id="QDZ18698.1"/>
    </source>
</evidence>
<dbReference type="Proteomes" id="UP000316726">
    <property type="component" value="Chromosome 2"/>
</dbReference>
<dbReference type="Pfam" id="PF14555">
    <property type="entry name" value="UBA_4"/>
    <property type="match status" value="1"/>
</dbReference>
<dbReference type="Pfam" id="PF03556">
    <property type="entry name" value="Cullin_binding"/>
    <property type="match status" value="1"/>
</dbReference>
<evidence type="ECO:0000256" key="1">
    <source>
        <dbReference type="ARBA" id="ARBA00022786"/>
    </source>
</evidence>
<dbReference type="EMBL" id="CP031035">
    <property type="protein sequence ID" value="QDZ18698.1"/>
    <property type="molecule type" value="Genomic_DNA"/>
</dbReference>
<dbReference type="AlphaFoldDB" id="A0A5B8MDM3"/>
<dbReference type="STRING" id="1764295.A0A5B8MDM3"/>
<dbReference type="GO" id="GO:0005886">
    <property type="term" value="C:plasma membrane"/>
    <property type="evidence" value="ECO:0007669"/>
    <property type="project" value="UniProtKB-ARBA"/>
</dbReference>
<evidence type="ECO:0000313" key="5">
    <source>
        <dbReference type="Proteomes" id="UP000316726"/>
    </source>
</evidence>
<dbReference type="PROSITE" id="PS51229">
    <property type="entry name" value="DCUN1"/>
    <property type="match status" value="1"/>
</dbReference>
<dbReference type="SUPFAM" id="SSF46934">
    <property type="entry name" value="UBA-like"/>
    <property type="match status" value="1"/>
</dbReference>
<organism evidence="4 5">
    <name type="scientific">Chloropicon primus</name>
    <dbReference type="NCBI Taxonomy" id="1764295"/>
    <lineage>
        <taxon>Eukaryota</taxon>
        <taxon>Viridiplantae</taxon>
        <taxon>Chlorophyta</taxon>
        <taxon>Chloropicophyceae</taxon>
        <taxon>Chloropicales</taxon>
        <taxon>Chloropicaceae</taxon>
        <taxon>Chloropicon</taxon>
    </lineage>
</organism>
<keyword evidence="1" id="KW-0833">Ubl conjugation pathway</keyword>
<evidence type="ECO:0000256" key="2">
    <source>
        <dbReference type="RuleBase" id="RU410713"/>
    </source>
</evidence>
<keyword evidence="5" id="KW-1185">Reference proteome</keyword>
<protein>
    <recommendedName>
        <fullName evidence="2">Defective in cullin neddylation protein</fullName>
    </recommendedName>
</protein>
<dbReference type="InterPro" id="IPR042460">
    <property type="entry name" value="DCN1-like_PONY"/>
</dbReference>
<sequence length="248" mass="28935">MNRLNKGQREKVRHFQAITDCNESFAAQILRSNNWNLEAAIEYVFAEGVEISSIKPSVLEKIYKVYKDKDEDLIMAEGIGQFCEDLGVDPSDPITLVISRYMGADVMGEFTKEEFFRGFQRLNCDSVKALKKKLPALRKELKDSHKFKDTYEYAFSFSREKGQKSLVLDTAIGMWKLLFGIYSWPLCDQWCEFVEVNHKKAITKDTWFQLLPFAKQFPADLSGYDENGAWPYLIDEFVEWHEEKNMKE</sequence>
<dbReference type="PANTHER" id="PTHR12281:SF2">
    <property type="entry name" value="DEFECTIVE IN CULLIN NEDDYLATION PROTEIN"/>
    <property type="match status" value="1"/>
</dbReference>
<proteinExistence type="predicted"/>
<gene>
    <name evidence="4" type="ORF">A3770_02p12160</name>
</gene>
<dbReference type="Gene3D" id="1.10.8.10">
    <property type="entry name" value="DNA helicase RuvA subunit, C-terminal domain"/>
    <property type="match status" value="1"/>
</dbReference>
<accession>A0A5B8MDM3</accession>
<dbReference type="GO" id="GO:0032182">
    <property type="term" value="F:ubiquitin-like protein binding"/>
    <property type="evidence" value="ECO:0007669"/>
    <property type="project" value="TreeGrafter"/>
</dbReference>
<reference evidence="4 5" key="1">
    <citation type="submission" date="2018-07" db="EMBL/GenBank/DDBJ databases">
        <title>The complete nuclear genome of the prasinophyte Chloropicon primus (CCMP1205).</title>
        <authorList>
            <person name="Pombert J.-F."/>
            <person name="Otis C."/>
            <person name="Turmel M."/>
            <person name="Lemieux C."/>
        </authorList>
    </citation>
    <scope>NUCLEOTIDE SEQUENCE [LARGE SCALE GENOMIC DNA]</scope>
    <source>
        <strain evidence="4 5">CCMP1205</strain>
    </source>
</reference>
<dbReference type="Gene3D" id="1.10.238.10">
    <property type="entry name" value="EF-hand"/>
    <property type="match status" value="1"/>
</dbReference>
<comment type="function">
    <text evidence="2">Neddylation of cullins play an essential role in the regulation of SCF-type complexes activity.</text>
</comment>
<feature type="domain" description="DCUN1" evidence="3">
    <location>
        <begin position="54"/>
        <end position="242"/>
    </location>
</feature>
<dbReference type="FunFam" id="1.10.238.10:FF:000030">
    <property type="entry name" value="DCN1-like protein"/>
    <property type="match status" value="1"/>
</dbReference>
<dbReference type="GO" id="GO:0045116">
    <property type="term" value="P:protein neddylation"/>
    <property type="evidence" value="ECO:0007669"/>
    <property type="project" value="TreeGrafter"/>
</dbReference>